<feature type="transmembrane region" description="Helical" evidence="4">
    <location>
        <begin position="154"/>
        <end position="175"/>
    </location>
</feature>
<feature type="transmembrane region" description="Helical" evidence="4">
    <location>
        <begin position="35"/>
        <end position="53"/>
    </location>
</feature>
<feature type="transmembrane region" description="Helical" evidence="4">
    <location>
        <begin position="74"/>
        <end position="93"/>
    </location>
</feature>
<evidence type="ECO:0000256" key="4">
    <source>
        <dbReference type="SAM" id="Phobius"/>
    </source>
</evidence>
<dbReference type="SUPFAM" id="SSF103473">
    <property type="entry name" value="MFS general substrate transporter"/>
    <property type="match status" value="1"/>
</dbReference>
<evidence type="ECO:0000259" key="5">
    <source>
        <dbReference type="PROSITE" id="PS50850"/>
    </source>
</evidence>
<accession>A0A511RK84</accession>
<dbReference type="InterPro" id="IPR011701">
    <property type="entry name" value="MFS"/>
</dbReference>
<reference evidence="6 7" key="1">
    <citation type="submission" date="2019-07" db="EMBL/GenBank/DDBJ databases">
        <title>Whole genome shotgun sequence of Oceanithermus desulfurans NBRC 100063.</title>
        <authorList>
            <person name="Hosoyama A."/>
            <person name="Uohara A."/>
            <person name="Ohji S."/>
            <person name="Ichikawa N."/>
        </authorList>
    </citation>
    <scope>NUCLEOTIDE SEQUENCE [LARGE SCALE GENOMIC DNA]</scope>
    <source>
        <strain evidence="6 7">NBRC 100063</strain>
    </source>
</reference>
<feature type="domain" description="Major facilitator superfamily (MFS) profile" evidence="5">
    <location>
        <begin position="3"/>
        <end position="377"/>
    </location>
</feature>
<dbReference type="CDD" id="cd17325">
    <property type="entry name" value="MFS_MdtG_SLC18_like"/>
    <property type="match status" value="1"/>
</dbReference>
<feature type="transmembrane region" description="Helical" evidence="4">
    <location>
        <begin position="263"/>
        <end position="283"/>
    </location>
</feature>
<dbReference type="PANTHER" id="PTHR23531:SF1">
    <property type="entry name" value="QUINOLENE RESISTANCE PROTEIN NORA"/>
    <property type="match status" value="1"/>
</dbReference>
<dbReference type="EMBL" id="BJXN01000003">
    <property type="protein sequence ID" value="GEM89246.1"/>
    <property type="molecule type" value="Genomic_DNA"/>
</dbReference>
<feature type="transmembrane region" description="Helical" evidence="4">
    <location>
        <begin position="200"/>
        <end position="221"/>
    </location>
</feature>
<evidence type="ECO:0000313" key="7">
    <source>
        <dbReference type="Proteomes" id="UP000321827"/>
    </source>
</evidence>
<dbReference type="InterPro" id="IPR036259">
    <property type="entry name" value="MFS_trans_sf"/>
</dbReference>
<organism evidence="6 7">
    <name type="scientific">Oceanithermus desulfurans NBRC 100063</name>
    <dbReference type="NCBI Taxonomy" id="1227550"/>
    <lineage>
        <taxon>Bacteria</taxon>
        <taxon>Thermotogati</taxon>
        <taxon>Deinococcota</taxon>
        <taxon>Deinococci</taxon>
        <taxon>Thermales</taxon>
        <taxon>Thermaceae</taxon>
        <taxon>Oceanithermus</taxon>
    </lineage>
</organism>
<dbReference type="Pfam" id="PF07690">
    <property type="entry name" value="MFS_1"/>
    <property type="match status" value="1"/>
</dbReference>
<gene>
    <name evidence="6" type="ORF">ODE01S_06800</name>
</gene>
<keyword evidence="2 4" id="KW-1133">Transmembrane helix</keyword>
<dbReference type="AlphaFoldDB" id="A0A511RK84"/>
<evidence type="ECO:0000256" key="2">
    <source>
        <dbReference type="ARBA" id="ARBA00022989"/>
    </source>
</evidence>
<feature type="transmembrane region" description="Helical" evidence="4">
    <location>
        <begin position="289"/>
        <end position="311"/>
    </location>
</feature>
<dbReference type="PROSITE" id="PS50850">
    <property type="entry name" value="MFS"/>
    <property type="match status" value="1"/>
</dbReference>
<sequence length="382" mass="39997">MRAVWNLHLATFLFFLAYGLTVPTLPLYLKAQGLGAAWIGWAVALMPLAGLALRPFGGWASDGWSRKKPSLIGLGLGALSGLFYLGPLGAVLAGRFLQGAAMALFAPSSLAITSDLVPEHVVGRVMGTRNLILGIGVMSGTALGGFVVDLYGFSAVWLLVLGVQLVWIPFFVWGVPETLDAPSANPWWANFGTVLRDRGILAPTLANTGFAAVFATLQTFYPLVLSEAGFRAAWVGAFLAFYSLVSVFFRLPAGYLADRFEAGWVALAGFVSATLGLFLLWALPLPPFAFAAGFFMGAGAGLYLPANIVAVTRAARPEMRGSAFSLFTASWDLGGLVGPPVGGAVAAALGLNALFPLMALGALLTVLVFVWVRGGGGRARPA</sequence>
<proteinExistence type="predicted"/>
<dbReference type="InterPro" id="IPR052714">
    <property type="entry name" value="MFS_Exporter"/>
</dbReference>
<evidence type="ECO:0000256" key="3">
    <source>
        <dbReference type="ARBA" id="ARBA00023136"/>
    </source>
</evidence>
<dbReference type="Gene3D" id="1.20.1250.20">
    <property type="entry name" value="MFS general substrate transporter like domains"/>
    <property type="match status" value="2"/>
</dbReference>
<feature type="transmembrane region" description="Helical" evidence="4">
    <location>
        <begin position="233"/>
        <end position="251"/>
    </location>
</feature>
<dbReference type="InterPro" id="IPR020846">
    <property type="entry name" value="MFS_dom"/>
</dbReference>
<keyword evidence="3 4" id="KW-0472">Membrane</keyword>
<feature type="transmembrane region" description="Helical" evidence="4">
    <location>
        <begin position="353"/>
        <end position="372"/>
    </location>
</feature>
<dbReference type="Proteomes" id="UP000321827">
    <property type="component" value="Unassembled WGS sequence"/>
</dbReference>
<name>A0A511RK84_9DEIN</name>
<evidence type="ECO:0000313" key="6">
    <source>
        <dbReference type="EMBL" id="GEM89246.1"/>
    </source>
</evidence>
<comment type="caution">
    <text evidence="6">The sequence shown here is derived from an EMBL/GenBank/DDBJ whole genome shotgun (WGS) entry which is preliminary data.</text>
</comment>
<protein>
    <submittedName>
        <fullName evidence="6">Multidrug resistance protein</fullName>
    </submittedName>
</protein>
<dbReference type="OrthoDB" id="9607at2"/>
<dbReference type="PANTHER" id="PTHR23531">
    <property type="entry name" value="QUINOLENE RESISTANCE PROTEIN NORA"/>
    <property type="match status" value="1"/>
</dbReference>
<dbReference type="RefSeq" id="WP_147145836.1">
    <property type="nucleotide sequence ID" value="NZ_BJXN01000003.1"/>
</dbReference>
<dbReference type="GO" id="GO:0022857">
    <property type="term" value="F:transmembrane transporter activity"/>
    <property type="evidence" value="ECO:0007669"/>
    <property type="project" value="InterPro"/>
</dbReference>
<keyword evidence="1 4" id="KW-0812">Transmembrane</keyword>
<feature type="transmembrane region" description="Helical" evidence="4">
    <location>
        <begin position="130"/>
        <end position="148"/>
    </location>
</feature>
<feature type="transmembrane region" description="Helical" evidence="4">
    <location>
        <begin position="323"/>
        <end position="347"/>
    </location>
</feature>
<evidence type="ECO:0000256" key="1">
    <source>
        <dbReference type="ARBA" id="ARBA00022692"/>
    </source>
</evidence>